<dbReference type="Pfam" id="PF06569">
    <property type="entry name" value="DUF1128"/>
    <property type="match status" value="1"/>
</dbReference>
<dbReference type="Proteomes" id="UP000581688">
    <property type="component" value="Unassembled WGS sequence"/>
</dbReference>
<reference evidence="1 2" key="1">
    <citation type="submission" date="2020-08" db="EMBL/GenBank/DDBJ databases">
        <title>Genomic Encyclopedia of Type Strains, Phase IV (KMG-IV): sequencing the most valuable type-strain genomes for metagenomic binning, comparative biology and taxonomic classification.</title>
        <authorList>
            <person name="Goeker M."/>
        </authorList>
    </citation>
    <scope>NUCLEOTIDE SEQUENCE [LARGE SCALE GENOMIC DNA]</scope>
    <source>
        <strain evidence="1 2">DSM 19612</strain>
    </source>
</reference>
<sequence>MMNLNEATEQNLSFVIHELAEQLQVINRSILDPKDFSLKDYDDLKSIYEMVKAKGRVSVAEIHAIIDELSKYRVK</sequence>
<proteinExistence type="predicted"/>
<protein>
    <submittedName>
        <fullName evidence="1">Uncharacterized protein YfkK (UPF0435 family)</fullName>
    </submittedName>
</protein>
<accession>A0A841Q3J1</accession>
<comment type="caution">
    <text evidence="1">The sequence shown here is derived from an EMBL/GenBank/DDBJ whole genome shotgun (WGS) entry which is preliminary data.</text>
</comment>
<name>A0A841Q3J1_9BACI</name>
<dbReference type="AlphaFoldDB" id="A0A841Q3J1"/>
<keyword evidence="2" id="KW-1185">Reference proteome</keyword>
<organism evidence="1 2">
    <name type="scientific">Salirhabdus euzebyi</name>
    <dbReference type="NCBI Taxonomy" id="394506"/>
    <lineage>
        <taxon>Bacteria</taxon>
        <taxon>Bacillati</taxon>
        <taxon>Bacillota</taxon>
        <taxon>Bacilli</taxon>
        <taxon>Bacillales</taxon>
        <taxon>Bacillaceae</taxon>
        <taxon>Salirhabdus</taxon>
    </lineage>
</organism>
<dbReference type="InterPro" id="IPR009507">
    <property type="entry name" value="UPF0435"/>
</dbReference>
<evidence type="ECO:0000313" key="1">
    <source>
        <dbReference type="EMBL" id="MBB6452955.1"/>
    </source>
</evidence>
<dbReference type="EMBL" id="JACHGH010000003">
    <property type="protein sequence ID" value="MBB6452955.1"/>
    <property type="molecule type" value="Genomic_DNA"/>
</dbReference>
<evidence type="ECO:0000313" key="2">
    <source>
        <dbReference type="Proteomes" id="UP000581688"/>
    </source>
</evidence>
<gene>
    <name evidence="1" type="ORF">HNQ94_001401</name>
</gene>